<dbReference type="CDD" id="cd11383">
    <property type="entry name" value="YfjP"/>
    <property type="match status" value="1"/>
</dbReference>
<evidence type="ECO:0000313" key="4">
    <source>
        <dbReference type="EMBL" id="MFC6009181.1"/>
    </source>
</evidence>
<evidence type="ECO:0000256" key="2">
    <source>
        <dbReference type="SAM" id="Phobius"/>
    </source>
</evidence>
<dbReference type="InterPro" id="IPR005662">
    <property type="entry name" value="GTPase_Era-like"/>
</dbReference>
<dbReference type="PANTHER" id="PTHR42698">
    <property type="entry name" value="GTPASE ERA"/>
    <property type="match status" value="1"/>
</dbReference>
<dbReference type="SUPFAM" id="SSF52540">
    <property type="entry name" value="P-loop containing nucleoside triphosphate hydrolases"/>
    <property type="match status" value="1"/>
</dbReference>
<organism evidence="4 5">
    <name type="scientific">Angustibacter luteus</name>
    <dbReference type="NCBI Taxonomy" id="658456"/>
    <lineage>
        <taxon>Bacteria</taxon>
        <taxon>Bacillati</taxon>
        <taxon>Actinomycetota</taxon>
        <taxon>Actinomycetes</taxon>
        <taxon>Kineosporiales</taxon>
        <taxon>Kineosporiaceae</taxon>
    </lineage>
</organism>
<comment type="caution">
    <text evidence="4">The sequence shown here is derived from an EMBL/GenBank/DDBJ whole genome shotgun (WGS) entry which is preliminary data.</text>
</comment>
<accession>A0ABW1JJX0</accession>
<dbReference type="RefSeq" id="WP_345717707.1">
    <property type="nucleotide sequence ID" value="NZ_BAABFP010000007.1"/>
</dbReference>
<feature type="transmembrane region" description="Helical" evidence="2">
    <location>
        <begin position="497"/>
        <end position="519"/>
    </location>
</feature>
<feature type="domain" description="G" evidence="3">
    <location>
        <begin position="63"/>
        <end position="180"/>
    </location>
</feature>
<protein>
    <submittedName>
        <fullName evidence="4">GTPase</fullName>
    </submittedName>
</protein>
<evidence type="ECO:0000259" key="3">
    <source>
        <dbReference type="Pfam" id="PF01926"/>
    </source>
</evidence>
<evidence type="ECO:0000313" key="5">
    <source>
        <dbReference type="Proteomes" id="UP001596189"/>
    </source>
</evidence>
<proteinExistence type="predicted"/>
<evidence type="ECO:0000256" key="1">
    <source>
        <dbReference type="SAM" id="MobiDB-lite"/>
    </source>
</evidence>
<dbReference type="PANTHER" id="PTHR42698:SF1">
    <property type="entry name" value="GTPASE ERA, MITOCHONDRIAL"/>
    <property type="match status" value="1"/>
</dbReference>
<dbReference type="Pfam" id="PF01926">
    <property type="entry name" value="MMR_HSR1"/>
    <property type="match status" value="1"/>
</dbReference>
<keyword evidence="2" id="KW-0472">Membrane</keyword>
<sequence>MSRRKPRHVGAPSATDVANRAAALGDALDHAGHRIDAHAARGGRELVGRVSERMRLSADHTVVALAGATGSGKSSLFNALTGLDIATVGARRPTTSTATACVYGAEHADALLEWLGVPRQHRVSHESALDSGDERLQGLVLLDLPDHDSTELSHRLEVDRLVELVDVFVWVTDPQKYADAALHRRYLAPLAGHDAVTVVVLNQADRLTPEALESCRRDLQRLIAADGLNDVEVLTTSAVLGDGVPGLREELAAAVDRRNAWSQRLSADLDSMVVRLQDQVAAKEPSVSQLTDGSGVVDALADAAGVPRVVQAVELAYQRDAGLAAGWPFTRWARRFRPDPLRRLRLRPGSGSGGAASGSGRDPGRDAGALQVDADLVRSSLPPASAGQRTKVEVALRRVGERAAEGLPEPWADAARAAAVPSPQDLRDAADQAVVSTDLGLRRPAWWRVVGALQLLLALAAVVGLVWLVALAITGWLKLPEPGTPYLGAIPVPTLMLLGGLLIGFLLGIVVRVVAGSAARRRGQRARDRLTVALRAVVDQRVVQPAAAVLADHRATREALQRISS</sequence>
<dbReference type="Gene3D" id="3.40.50.300">
    <property type="entry name" value="P-loop containing nucleotide triphosphate hydrolases"/>
    <property type="match status" value="1"/>
</dbReference>
<dbReference type="Proteomes" id="UP001596189">
    <property type="component" value="Unassembled WGS sequence"/>
</dbReference>
<dbReference type="InterPro" id="IPR006073">
    <property type="entry name" value="GTP-bd"/>
</dbReference>
<reference evidence="5" key="1">
    <citation type="journal article" date="2019" name="Int. J. Syst. Evol. Microbiol.">
        <title>The Global Catalogue of Microorganisms (GCM) 10K type strain sequencing project: providing services to taxonomists for standard genome sequencing and annotation.</title>
        <authorList>
            <consortium name="The Broad Institute Genomics Platform"/>
            <consortium name="The Broad Institute Genome Sequencing Center for Infectious Disease"/>
            <person name="Wu L."/>
            <person name="Ma J."/>
        </authorList>
    </citation>
    <scope>NUCLEOTIDE SEQUENCE [LARGE SCALE GENOMIC DNA]</scope>
    <source>
        <strain evidence="5">KACC 14249</strain>
    </source>
</reference>
<feature type="transmembrane region" description="Helical" evidence="2">
    <location>
        <begin position="452"/>
        <end position="477"/>
    </location>
</feature>
<feature type="region of interest" description="Disordered" evidence="1">
    <location>
        <begin position="343"/>
        <end position="367"/>
    </location>
</feature>
<dbReference type="EMBL" id="JBHSRD010000008">
    <property type="protein sequence ID" value="MFC6009181.1"/>
    <property type="molecule type" value="Genomic_DNA"/>
</dbReference>
<dbReference type="InterPro" id="IPR027417">
    <property type="entry name" value="P-loop_NTPase"/>
</dbReference>
<keyword evidence="2" id="KW-1133">Transmembrane helix</keyword>
<name>A0ABW1JJX0_9ACTN</name>
<keyword evidence="5" id="KW-1185">Reference proteome</keyword>
<keyword evidence="2" id="KW-0812">Transmembrane</keyword>
<gene>
    <name evidence="4" type="ORF">ACFQDO_18780</name>
</gene>